<dbReference type="EMBL" id="HBGQ01098546">
    <property type="protein sequence ID" value="CAD9538151.1"/>
    <property type="molecule type" value="Transcribed_RNA"/>
</dbReference>
<evidence type="ECO:0000313" key="1">
    <source>
        <dbReference type="EMBL" id="CAD9538151.1"/>
    </source>
</evidence>
<dbReference type="AlphaFoldDB" id="A0A7S2J6A9"/>
<reference evidence="1" key="1">
    <citation type="submission" date="2021-01" db="EMBL/GenBank/DDBJ databases">
        <authorList>
            <person name="Corre E."/>
            <person name="Pelletier E."/>
            <person name="Niang G."/>
            <person name="Scheremetjew M."/>
            <person name="Finn R."/>
            <person name="Kale V."/>
            <person name="Holt S."/>
            <person name="Cochrane G."/>
            <person name="Meng A."/>
            <person name="Brown T."/>
            <person name="Cohen L."/>
        </authorList>
    </citation>
    <scope>NUCLEOTIDE SEQUENCE</scope>
    <source>
        <strain evidence="1">CCMP2222</strain>
    </source>
</reference>
<accession>A0A7S2J6A9</accession>
<gene>
    <name evidence="1" type="ORF">AAND1436_LOCUS47133</name>
</gene>
<organism evidence="1">
    <name type="scientific">Alexandrium andersonii</name>
    <dbReference type="NCBI Taxonomy" id="327968"/>
    <lineage>
        <taxon>Eukaryota</taxon>
        <taxon>Sar</taxon>
        <taxon>Alveolata</taxon>
        <taxon>Dinophyceae</taxon>
        <taxon>Gonyaulacales</taxon>
        <taxon>Pyrocystaceae</taxon>
        <taxon>Alexandrium</taxon>
    </lineage>
</organism>
<proteinExistence type="predicted"/>
<protein>
    <submittedName>
        <fullName evidence="1">Uncharacterized protein</fullName>
    </submittedName>
</protein>
<name>A0A7S2J6A9_9DINO</name>
<sequence length="165" mass="18407">MPLGLIPKANVPPPLTAAQCDCFKYKVKQELKLAHAEGAKRSASLPDLHKQKNNYHGFFKDERHIVSEEHVFTYDQVKDSTAFDPKAPKETFHTNHTDSVRQRCTRPLRTRWMVRSSQAYGWLPPIDDPKLGFGRSSIFTSDAMDTSHICLGAAGQAGQQATGAL</sequence>